<sequence>MKSWSITRTLLYCVQFFQVASWCNNTDAFLLNGWKQFDGALYMQFGNLSMNHTDWEMYCQSYGGSLTTAKTAEENDFVYSIMT</sequence>
<feature type="chain" id="PRO_5044880638" description="C-type lectin domain-containing protein" evidence="1">
    <location>
        <begin position="29"/>
        <end position="83"/>
    </location>
</feature>
<keyword evidence="3" id="KW-1185">Reference proteome</keyword>
<dbReference type="CDD" id="cd00037">
    <property type="entry name" value="CLECT"/>
    <property type="match status" value="1"/>
</dbReference>
<dbReference type="SUPFAM" id="SSF56436">
    <property type="entry name" value="C-type lectin-like"/>
    <property type="match status" value="1"/>
</dbReference>
<dbReference type="InterPro" id="IPR016186">
    <property type="entry name" value="C-type_lectin-like/link_sf"/>
</dbReference>
<dbReference type="Gene3D" id="3.10.100.10">
    <property type="entry name" value="Mannose-Binding Protein A, subunit A"/>
    <property type="match status" value="1"/>
</dbReference>
<gene>
    <name evidence="2" type="ORF">ACJMK2_027781</name>
</gene>
<evidence type="ECO:0008006" key="4">
    <source>
        <dbReference type="Google" id="ProtNLM"/>
    </source>
</evidence>
<keyword evidence="1" id="KW-0732">Signal</keyword>
<dbReference type="InterPro" id="IPR016187">
    <property type="entry name" value="CTDL_fold"/>
</dbReference>
<evidence type="ECO:0000256" key="1">
    <source>
        <dbReference type="SAM" id="SignalP"/>
    </source>
</evidence>
<dbReference type="AlphaFoldDB" id="A0ABD3X4Y8"/>
<organism evidence="2 3">
    <name type="scientific">Sinanodonta woodiana</name>
    <name type="common">Chinese pond mussel</name>
    <name type="synonym">Anodonta woodiana</name>
    <dbReference type="NCBI Taxonomy" id="1069815"/>
    <lineage>
        <taxon>Eukaryota</taxon>
        <taxon>Metazoa</taxon>
        <taxon>Spiralia</taxon>
        <taxon>Lophotrochozoa</taxon>
        <taxon>Mollusca</taxon>
        <taxon>Bivalvia</taxon>
        <taxon>Autobranchia</taxon>
        <taxon>Heteroconchia</taxon>
        <taxon>Palaeoheterodonta</taxon>
        <taxon>Unionida</taxon>
        <taxon>Unionoidea</taxon>
        <taxon>Unionidae</taxon>
        <taxon>Unioninae</taxon>
        <taxon>Sinanodonta</taxon>
    </lineage>
</organism>
<evidence type="ECO:0000313" key="2">
    <source>
        <dbReference type="EMBL" id="KAL3881329.1"/>
    </source>
</evidence>
<dbReference type="EMBL" id="JBJQND010000003">
    <property type="protein sequence ID" value="KAL3881329.1"/>
    <property type="molecule type" value="Genomic_DNA"/>
</dbReference>
<name>A0ABD3X4Y8_SINWO</name>
<evidence type="ECO:0000313" key="3">
    <source>
        <dbReference type="Proteomes" id="UP001634394"/>
    </source>
</evidence>
<feature type="signal peptide" evidence="1">
    <location>
        <begin position="1"/>
        <end position="28"/>
    </location>
</feature>
<protein>
    <recommendedName>
        <fullName evidence="4">C-type lectin domain-containing protein</fullName>
    </recommendedName>
</protein>
<proteinExistence type="predicted"/>
<dbReference type="Proteomes" id="UP001634394">
    <property type="component" value="Unassembled WGS sequence"/>
</dbReference>
<comment type="caution">
    <text evidence="2">The sequence shown here is derived from an EMBL/GenBank/DDBJ whole genome shotgun (WGS) entry which is preliminary data.</text>
</comment>
<accession>A0ABD3X4Y8</accession>
<reference evidence="2 3" key="1">
    <citation type="submission" date="2024-11" db="EMBL/GenBank/DDBJ databases">
        <title>Chromosome-level genome assembly of the freshwater bivalve Anodonta woodiana.</title>
        <authorList>
            <person name="Chen X."/>
        </authorList>
    </citation>
    <scope>NUCLEOTIDE SEQUENCE [LARGE SCALE GENOMIC DNA]</scope>
    <source>
        <strain evidence="2">MN2024</strain>
        <tissue evidence="2">Gills</tissue>
    </source>
</reference>